<keyword evidence="12" id="KW-0902">Two-component regulatory system</keyword>
<evidence type="ECO:0000256" key="14">
    <source>
        <dbReference type="ARBA" id="ARBA00064003"/>
    </source>
</evidence>
<dbReference type="Gene3D" id="1.20.120.160">
    <property type="entry name" value="HPT domain"/>
    <property type="match status" value="1"/>
</dbReference>
<evidence type="ECO:0000256" key="16">
    <source>
        <dbReference type="PROSITE-ProRule" id="PRU00110"/>
    </source>
</evidence>
<evidence type="ECO:0000259" key="22">
    <source>
        <dbReference type="PROSITE" id="PS50894"/>
    </source>
</evidence>
<evidence type="ECO:0000256" key="3">
    <source>
        <dbReference type="ARBA" id="ARBA00012438"/>
    </source>
</evidence>
<dbReference type="FunFam" id="1.10.287.130:FF:000002">
    <property type="entry name" value="Two-component osmosensing histidine kinase"/>
    <property type="match status" value="1"/>
</dbReference>
<dbReference type="InterPro" id="IPR036890">
    <property type="entry name" value="HATPase_C_sf"/>
</dbReference>
<gene>
    <name evidence="23" type="ORF">BN873_210162</name>
</gene>
<keyword evidence="7 18" id="KW-0812">Transmembrane</keyword>
<dbReference type="Pfam" id="PF02743">
    <property type="entry name" value="dCache_1"/>
    <property type="match status" value="1"/>
</dbReference>
<feature type="modified residue" description="Phosphohistidine" evidence="16">
    <location>
        <position position="1014"/>
    </location>
</feature>
<comment type="caution">
    <text evidence="23">The sequence shown here is derived from an EMBL/GenBank/DDBJ whole genome shotgun (WGS) entry which is preliminary data.</text>
</comment>
<feature type="domain" description="HAMP" evidence="21">
    <location>
        <begin position="314"/>
        <end position="366"/>
    </location>
</feature>
<evidence type="ECO:0000256" key="11">
    <source>
        <dbReference type="ARBA" id="ARBA00022989"/>
    </source>
</evidence>
<protein>
    <recommendedName>
        <fullName evidence="15">Sensory/regulatory protein RpfC</fullName>
        <ecNumber evidence="3">2.7.13.3</ecNumber>
    </recommendedName>
</protein>
<keyword evidence="8" id="KW-0547">Nucleotide-binding</keyword>
<organism evidence="23 24">
    <name type="scientific">Candidatus Competibacter denitrificans Run_A_D11</name>
    <dbReference type="NCBI Taxonomy" id="1400863"/>
    <lineage>
        <taxon>Bacteria</taxon>
        <taxon>Pseudomonadati</taxon>
        <taxon>Pseudomonadota</taxon>
        <taxon>Gammaproteobacteria</taxon>
        <taxon>Candidatus Competibacteraceae</taxon>
        <taxon>Candidatus Competibacter</taxon>
    </lineage>
</organism>
<dbReference type="CDD" id="cd06225">
    <property type="entry name" value="HAMP"/>
    <property type="match status" value="1"/>
</dbReference>
<dbReference type="InterPro" id="IPR033479">
    <property type="entry name" value="dCache_1"/>
</dbReference>
<keyword evidence="24" id="KW-1185">Reference proteome</keyword>
<evidence type="ECO:0000256" key="18">
    <source>
        <dbReference type="SAM" id="Phobius"/>
    </source>
</evidence>
<feature type="domain" description="HPt" evidence="22">
    <location>
        <begin position="975"/>
        <end position="1074"/>
    </location>
</feature>
<dbReference type="CDD" id="cd16922">
    <property type="entry name" value="HATPase_EvgS-ArcB-TorS-like"/>
    <property type="match status" value="1"/>
</dbReference>
<dbReference type="SUPFAM" id="SSF55874">
    <property type="entry name" value="ATPase domain of HSP90 chaperone/DNA topoisomerase II/histidine kinase"/>
    <property type="match status" value="1"/>
</dbReference>
<keyword evidence="13 18" id="KW-0472">Membrane</keyword>
<dbReference type="InterPro" id="IPR001789">
    <property type="entry name" value="Sig_transdc_resp-reg_receiver"/>
</dbReference>
<evidence type="ECO:0000313" key="23">
    <source>
        <dbReference type="EMBL" id="CDI01941.1"/>
    </source>
</evidence>
<dbReference type="EC" id="2.7.13.3" evidence="3"/>
<feature type="domain" description="Response regulatory" evidence="20">
    <location>
        <begin position="781"/>
        <end position="900"/>
    </location>
</feature>
<dbReference type="SMART" id="SM00304">
    <property type="entry name" value="HAMP"/>
    <property type="match status" value="1"/>
</dbReference>
<dbReference type="PROSITE" id="PS50109">
    <property type="entry name" value="HIS_KIN"/>
    <property type="match status" value="1"/>
</dbReference>
<dbReference type="PROSITE" id="PS50110">
    <property type="entry name" value="RESPONSE_REGULATORY"/>
    <property type="match status" value="2"/>
</dbReference>
<feature type="modified residue" description="4-aspartylphosphate" evidence="17">
    <location>
        <position position="690"/>
    </location>
</feature>
<dbReference type="InterPro" id="IPR004358">
    <property type="entry name" value="Sig_transdc_His_kin-like_C"/>
</dbReference>
<keyword evidence="6 23" id="KW-0808">Transferase</keyword>
<dbReference type="Proteomes" id="UP000035760">
    <property type="component" value="Unassembled WGS sequence"/>
</dbReference>
<dbReference type="CDD" id="cd18773">
    <property type="entry name" value="PDC1_HK_sensor"/>
    <property type="match status" value="1"/>
</dbReference>
<comment type="catalytic activity">
    <reaction evidence="1">
        <text>ATP + protein L-histidine = ADP + protein N-phospho-L-histidine.</text>
        <dbReference type="EC" id="2.7.13.3"/>
    </reaction>
</comment>
<keyword evidence="4" id="KW-1003">Cell membrane</keyword>
<dbReference type="CDD" id="cd17546">
    <property type="entry name" value="REC_hyHK_CKI1_RcsC-like"/>
    <property type="match status" value="1"/>
</dbReference>
<dbReference type="Pfam" id="PF02518">
    <property type="entry name" value="HATPase_c"/>
    <property type="match status" value="1"/>
</dbReference>
<dbReference type="SUPFAM" id="SSF47226">
    <property type="entry name" value="Histidine-containing phosphotransfer domain, HPT domain"/>
    <property type="match status" value="1"/>
</dbReference>
<dbReference type="SUPFAM" id="SSF47384">
    <property type="entry name" value="Homodimeric domain of signal transducing histidine kinase"/>
    <property type="match status" value="1"/>
</dbReference>
<feature type="transmembrane region" description="Helical" evidence="18">
    <location>
        <begin position="289"/>
        <end position="312"/>
    </location>
</feature>
<dbReference type="SMART" id="SM00073">
    <property type="entry name" value="HPT"/>
    <property type="match status" value="1"/>
</dbReference>
<comment type="subunit">
    <text evidence="14">At low DSF concentrations, interacts with RpfF.</text>
</comment>
<evidence type="ECO:0000256" key="6">
    <source>
        <dbReference type="ARBA" id="ARBA00022679"/>
    </source>
</evidence>
<evidence type="ECO:0000256" key="17">
    <source>
        <dbReference type="PROSITE-ProRule" id="PRU00169"/>
    </source>
</evidence>
<dbReference type="CDD" id="cd12912">
    <property type="entry name" value="PDC2_MCP_like"/>
    <property type="match status" value="1"/>
</dbReference>
<dbReference type="InterPro" id="IPR003594">
    <property type="entry name" value="HATPase_dom"/>
</dbReference>
<dbReference type="Pfam" id="PF00072">
    <property type="entry name" value="Response_reg"/>
    <property type="match status" value="2"/>
</dbReference>
<dbReference type="InterPro" id="IPR036097">
    <property type="entry name" value="HisK_dim/P_sf"/>
</dbReference>
<dbReference type="CDD" id="cd00082">
    <property type="entry name" value="HisKA"/>
    <property type="match status" value="1"/>
</dbReference>
<evidence type="ECO:0000256" key="8">
    <source>
        <dbReference type="ARBA" id="ARBA00022741"/>
    </source>
</evidence>
<dbReference type="CDD" id="cd00156">
    <property type="entry name" value="REC"/>
    <property type="match status" value="1"/>
</dbReference>
<name>W6M304_9GAMM</name>
<dbReference type="GO" id="GO:0005886">
    <property type="term" value="C:plasma membrane"/>
    <property type="evidence" value="ECO:0007669"/>
    <property type="project" value="UniProtKB-SubCell"/>
</dbReference>
<evidence type="ECO:0000256" key="7">
    <source>
        <dbReference type="ARBA" id="ARBA00022692"/>
    </source>
</evidence>
<dbReference type="PROSITE" id="PS50885">
    <property type="entry name" value="HAMP"/>
    <property type="match status" value="1"/>
</dbReference>
<evidence type="ECO:0000256" key="9">
    <source>
        <dbReference type="ARBA" id="ARBA00022777"/>
    </source>
</evidence>
<dbReference type="Pfam" id="PF00512">
    <property type="entry name" value="HisKA"/>
    <property type="match status" value="1"/>
</dbReference>
<evidence type="ECO:0000313" key="24">
    <source>
        <dbReference type="Proteomes" id="UP000035760"/>
    </source>
</evidence>
<dbReference type="FunFam" id="3.30.565.10:FF:000010">
    <property type="entry name" value="Sensor histidine kinase RcsC"/>
    <property type="match status" value="1"/>
</dbReference>
<evidence type="ECO:0000259" key="20">
    <source>
        <dbReference type="PROSITE" id="PS50110"/>
    </source>
</evidence>
<dbReference type="Gene3D" id="6.10.340.10">
    <property type="match status" value="1"/>
</dbReference>
<keyword evidence="10" id="KW-0067">ATP-binding</keyword>
<feature type="modified residue" description="4-aspartylphosphate" evidence="17">
    <location>
        <position position="830"/>
    </location>
</feature>
<evidence type="ECO:0000256" key="10">
    <source>
        <dbReference type="ARBA" id="ARBA00022840"/>
    </source>
</evidence>
<dbReference type="InterPro" id="IPR005467">
    <property type="entry name" value="His_kinase_dom"/>
</dbReference>
<dbReference type="InterPro" id="IPR003660">
    <property type="entry name" value="HAMP_dom"/>
</dbReference>
<dbReference type="SMART" id="SM00448">
    <property type="entry name" value="REC"/>
    <property type="match status" value="2"/>
</dbReference>
<proteinExistence type="predicted"/>
<dbReference type="AlphaFoldDB" id="W6M304"/>
<dbReference type="EMBL" id="CBTJ020000027">
    <property type="protein sequence ID" value="CDI01941.1"/>
    <property type="molecule type" value="Genomic_DNA"/>
</dbReference>
<evidence type="ECO:0000256" key="2">
    <source>
        <dbReference type="ARBA" id="ARBA00004651"/>
    </source>
</evidence>
<evidence type="ECO:0000256" key="1">
    <source>
        <dbReference type="ARBA" id="ARBA00000085"/>
    </source>
</evidence>
<dbReference type="PROSITE" id="PS50894">
    <property type="entry name" value="HPT"/>
    <property type="match status" value="1"/>
</dbReference>
<reference evidence="23" key="2">
    <citation type="submission" date="2014-03" db="EMBL/GenBank/DDBJ databases">
        <title>Candidatus Competibacter-lineage genomes retrieved from metagenomes reveal functional metabolic diversity.</title>
        <authorList>
            <person name="McIlroy S.J."/>
            <person name="Albertsen M."/>
            <person name="Andresen E.K."/>
            <person name="Saunders A.M."/>
            <person name="Kristiansen R."/>
            <person name="Stokholm-Bjerregaard M."/>
            <person name="Nielsen K.L."/>
            <person name="Nielsen P.H."/>
        </authorList>
    </citation>
    <scope>NUCLEOTIDE SEQUENCE</scope>
    <source>
        <strain evidence="23">Run_A_D11</strain>
    </source>
</reference>
<sequence length="1074" mass="116927">MTGGEVSTVTGGKRQQSARGSLRRQLLAVFGAALLVLLLASTLAVALLVNRAEESGWRGRQHEAARRAAQTVSAFLTREQRVLLLIDVFGRDELSALQSSEMEELLHRDPALLEIVYLDAVGQIISHAPSSEALLGDLFTTQQARWFVEARDGKTYVGDVQVTADNQTYLILAVPAGRGGVMAARLRMTVLQEVVESLHFGDSGISYLVNQDGRIIAHSDPQIVIAQTRLDDRPELLALVRAAKETWAGEYTNLQGQPVVGTTIPVPETPWIVVTEIAQAEVYADSRTAWWWLLAGTVVIGLVLAHVVSTLLKRRFLRPMQRLQAGVCQIGAGDLSHRIGLGPYNEIGQVAAAFDEMAARLQERDHQMAIQTTALRDAKEAAENANRTKSDFLAVMSHEIRTPLNGVLGMAELLLGTALNGQQRRFAGTILGSGRTLLAIINDILDFSKIEAGRLELEMVSFDLRELVEDTAALLAGRAHEKGLDLISDLPLELPQKVKGDPVRLRQLLVNLVGNAIKFTEQGEVVIRLRVTIKDEQAPRLRFEIKDTGIGIPREAQTKIFDSFTQADSSTNRRYGGTGLGLAISRRLVELMGGDIGVESVPGAGSRFWFTVPLQHRVAGTRPSWLARQDLLHGARVLIVDDNATNREILWHQVTAWGIGSDMADGGVAALALLRAAVARGAAFDLAILDLRMPGMDALELAQHIRADSGLAALKLLLLTSGGFDLNPAEVTRVGIQAVLHKPVRQSELYKTLYRLLSAAAEAISQRSLAPPVPRPRFQGRILIAEDNPVNQEMALALLETLGCQAELAVNGREAIAAVTRGHYDLILMDCQMPVLDGFAATEAIRRWEQEQSKPRLPIIALTANVVKGFREECLAAGMDDYLAKPFEQSQLIAILDHWLRRADTLPVATPATRPAKPMALTVPIKQIPRATQPSLATIPKPTKQRSPAVSLEPAVAVLDESVLAKIRALQQPGAPNLQVKIINLYLQTSATSLEALRAAITGKDSDALYQTAHTLKSSSANVGAMRVAALCKELEQRGRAKQLADVDRLLAELEADYLLVQRVLQTHLEAPSV</sequence>
<dbReference type="CDD" id="cd00088">
    <property type="entry name" value="HPT"/>
    <property type="match status" value="1"/>
</dbReference>
<dbReference type="SUPFAM" id="SSF158472">
    <property type="entry name" value="HAMP domain-like"/>
    <property type="match status" value="1"/>
</dbReference>
<dbReference type="InterPro" id="IPR036641">
    <property type="entry name" value="HPT_dom_sf"/>
</dbReference>
<comment type="subcellular location">
    <subcellularLocation>
        <location evidence="2">Cell membrane</location>
        <topology evidence="2">Multi-pass membrane protein</topology>
    </subcellularLocation>
</comment>
<dbReference type="InterPro" id="IPR011006">
    <property type="entry name" value="CheY-like_superfamily"/>
</dbReference>
<evidence type="ECO:0000256" key="15">
    <source>
        <dbReference type="ARBA" id="ARBA00068150"/>
    </source>
</evidence>
<evidence type="ECO:0000256" key="4">
    <source>
        <dbReference type="ARBA" id="ARBA00022475"/>
    </source>
</evidence>
<feature type="domain" description="Response regulatory" evidence="20">
    <location>
        <begin position="636"/>
        <end position="757"/>
    </location>
</feature>
<keyword evidence="9 23" id="KW-0418">Kinase</keyword>
<keyword evidence="11 18" id="KW-1133">Transmembrane helix</keyword>
<dbReference type="Gene3D" id="1.10.287.130">
    <property type="match status" value="1"/>
</dbReference>
<dbReference type="Pfam" id="PF01627">
    <property type="entry name" value="Hpt"/>
    <property type="match status" value="1"/>
</dbReference>
<accession>W6M304</accession>
<dbReference type="SMART" id="SM00388">
    <property type="entry name" value="HisKA"/>
    <property type="match status" value="1"/>
</dbReference>
<dbReference type="PANTHER" id="PTHR45339">
    <property type="entry name" value="HYBRID SIGNAL TRANSDUCTION HISTIDINE KINASE J"/>
    <property type="match status" value="1"/>
</dbReference>
<dbReference type="Pfam" id="PF00672">
    <property type="entry name" value="HAMP"/>
    <property type="match status" value="1"/>
</dbReference>
<dbReference type="PANTHER" id="PTHR45339:SF1">
    <property type="entry name" value="HYBRID SIGNAL TRANSDUCTION HISTIDINE KINASE J"/>
    <property type="match status" value="1"/>
</dbReference>
<dbReference type="STRING" id="1400863.BN873_210162"/>
<feature type="domain" description="Histidine kinase" evidence="19">
    <location>
        <begin position="395"/>
        <end position="616"/>
    </location>
</feature>
<feature type="transmembrane region" description="Helical" evidence="18">
    <location>
        <begin position="26"/>
        <end position="49"/>
    </location>
</feature>
<evidence type="ECO:0000259" key="19">
    <source>
        <dbReference type="PROSITE" id="PS50109"/>
    </source>
</evidence>
<evidence type="ECO:0000256" key="13">
    <source>
        <dbReference type="ARBA" id="ARBA00023136"/>
    </source>
</evidence>
<dbReference type="PRINTS" id="PR00344">
    <property type="entry name" value="BCTRLSENSOR"/>
</dbReference>
<evidence type="ECO:0000256" key="5">
    <source>
        <dbReference type="ARBA" id="ARBA00022553"/>
    </source>
</evidence>
<keyword evidence="5 17" id="KW-0597">Phosphoprotein</keyword>
<evidence type="ECO:0000259" key="21">
    <source>
        <dbReference type="PROSITE" id="PS50885"/>
    </source>
</evidence>
<dbReference type="GO" id="GO:0005524">
    <property type="term" value="F:ATP binding"/>
    <property type="evidence" value="ECO:0007669"/>
    <property type="project" value="UniProtKB-KW"/>
</dbReference>
<evidence type="ECO:0000256" key="12">
    <source>
        <dbReference type="ARBA" id="ARBA00023012"/>
    </source>
</evidence>
<reference evidence="23" key="1">
    <citation type="submission" date="2013-07" db="EMBL/GenBank/DDBJ databases">
        <authorList>
            <person name="McIlroy S."/>
        </authorList>
    </citation>
    <scope>NUCLEOTIDE SEQUENCE [LARGE SCALE GENOMIC DNA]</scope>
    <source>
        <strain evidence="23">Run_A_D11</strain>
    </source>
</reference>
<dbReference type="InterPro" id="IPR008207">
    <property type="entry name" value="Sig_transdc_His_kin_Hpt_dom"/>
</dbReference>
<dbReference type="Gene3D" id="3.30.450.20">
    <property type="entry name" value="PAS domain"/>
    <property type="match status" value="1"/>
</dbReference>
<dbReference type="InterPro" id="IPR003661">
    <property type="entry name" value="HisK_dim/P_dom"/>
</dbReference>
<dbReference type="SMART" id="SM00387">
    <property type="entry name" value="HATPase_c"/>
    <property type="match status" value="1"/>
</dbReference>
<dbReference type="GO" id="GO:0000155">
    <property type="term" value="F:phosphorelay sensor kinase activity"/>
    <property type="evidence" value="ECO:0007669"/>
    <property type="project" value="InterPro"/>
</dbReference>
<dbReference type="Gene3D" id="3.30.565.10">
    <property type="entry name" value="Histidine kinase-like ATPase, C-terminal domain"/>
    <property type="match status" value="1"/>
</dbReference>
<dbReference type="SUPFAM" id="SSF52172">
    <property type="entry name" value="CheY-like"/>
    <property type="match status" value="2"/>
</dbReference>
<dbReference type="Gene3D" id="3.40.50.2300">
    <property type="match status" value="2"/>
</dbReference>